<dbReference type="CDD" id="cd23992">
    <property type="entry name" value="PBP_GOBP"/>
    <property type="match status" value="1"/>
</dbReference>
<dbReference type="SUPFAM" id="SSF47565">
    <property type="entry name" value="Insect pheromone/odorant-binding proteins"/>
    <property type="match status" value="1"/>
</dbReference>
<dbReference type="AlphaFoldDB" id="A0A1D8QLN1"/>
<protein>
    <submittedName>
        <fullName evidence="2">Odorant-binding protein OBP99d</fullName>
    </submittedName>
</protein>
<dbReference type="GO" id="GO:0005549">
    <property type="term" value="F:odorant binding"/>
    <property type="evidence" value="ECO:0007669"/>
    <property type="project" value="InterPro"/>
</dbReference>
<dbReference type="InterPro" id="IPR006170">
    <property type="entry name" value="PBP/GOBP"/>
</dbReference>
<keyword evidence="1" id="KW-0732">Signal</keyword>
<feature type="non-terminal residue" evidence="2">
    <location>
        <position position="151"/>
    </location>
</feature>
<feature type="signal peptide" evidence="1">
    <location>
        <begin position="1"/>
        <end position="25"/>
    </location>
</feature>
<sequence length="151" mass="16741">MPTWRALFIFGAVVLCCVDTRTVDATPTAIAAAAASEEPVRRLRKAHKICAQEISPPATDESDNTQIAGAYLRCMTNSMGLWTDGKGYNAKRVAKFFSKQRNENEVVVVVDHCNQQHKQADLNLWAFEAYRCATAGRMGTWLGEYLLSAKI</sequence>
<reference evidence="2" key="1">
    <citation type="journal article" date="2016" name="BMC Evol. Biol.">
        <title>Molecular evolution of Odorant-binding proteins gene family in two closely related Anastrepha fruit flies.</title>
        <authorList>
            <person name="Campanini E.B."/>
            <person name="de Brito R.A."/>
        </authorList>
    </citation>
    <scope>NUCLEOTIDE SEQUENCE</scope>
</reference>
<evidence type="ECO:0000313" key="2">
    <source>
        <dbReference type="EMBL" id="AOW41554.1"/>
    </source>
</evidence>
<evidence type="ECO:0000256" key="1">
    <source>
        <dbReference type="SAM" id="SignalP"/>
    </source>
</evidence>
<feature type="chain" id="PRO_5009111405" evidence="1">
    <location>
        <begin position="26"/>
        <end position="151"/>
    </location>
</feature>
<dbReference type="EMBL" id="KU317975">
    <property type="protein sequence ID" value="AOW41554.1"/>
    <property type="molecule type" value="mRNA"/>
</dbReference>
<accession>A0A1D8QLN1</accession>
<dbReference type="Pfam" id="PF01395">
    <property type="entry name" value="PBP_GOBP"/>
    <property type="match status" value="1"/>
</dbReference>
<dbReference type="Gene3D" id="1.10.238.20">
    <property type="entry name" value="Pheromone/general odorant binding protein domain"/>
    <property type="match status" value="1"/>
</dbReference>
<name>A0A1D8QLN1_9MUSC</name>
<dbReference type="InterPro" id="IPR036728">
    <property type="entry name" value="PBP_GOBP_sf"/>
</dbReference>
<organism evidence="2">
    <name type="scientific">Anastrepha fraterculus</name>
    <dbReference type="NCBI Taxonomy" id="95504"/>
    <lineage>
        <taxon>Eukaryota</taxon>
        <taxon>Metazoa</taxon>
        <taxon>Ecdysozoa</taxon>
        <taxon>Arthropoda</taxon>
        <taxon>Hexapoda</taxon>
        <taxon>Insecta</taxon>
        <taxon>Pterygota</taxon>
        <taxon>Neoptera</taxon>
        <taxon>Endopterygota</taxon>
        <taxon>Diptera</taxon>
        <taxon>Brachycera</taxon>
        <taxon>Muscomorpha</taxon>
        <taxon>Tephritoidea</taxon>
        <taxon>Tephritidae</taxon>
        <taxon>Anastrepha</taxon>
        <taxon>Anastrepha fraterculus complex</taxon>
    </lineage>
</organism>
<proteinExistence type="evidence at transcript level"/>